<proteinExistence type="predicted"/>
<keyword evidence="1" id="KW-0732">Signal</keyword>
<feature type="chain" id="PRO_5046625229" description="DUF1735 domain-containing protein" evidence="1">
    <location>
        <begin position="21"/>
        <end position="372"/>
    </location>
</feature>
<evidence type="ECO:0008006" key="4">
    <source>
        <dbReference type="Google" id="ProtNLM"/>
    </source>
</evidence>
<keyword evidence="3" id="KW-1185">Reference proteome</keyword>
<evidence type="ECO:0000313" key="2">
    <source>
        <dbReference type="EMBL" id="MCQ6957179.1"/>
    </source>
</evidence>
<dbReference type="Proteomes" id="UP001204376">
    <property type="component" value="Unassembled WGS sequence"/>
</dbReference>
<dbReference type="EMBL" id="JANHOH010000001">
    <property type="protein sequence ID" value="MCQ6957179.1"/>
    <property type="molecule type" value="Genomic_DNA"/>
</dbReference>
<sequence length="372" mass="40866">MKKVLLALLAFCLLAASCKKDMKTDGIKPVTIDANAKKYKVNFTVSQFSQTVGNIDLHKAPQLMSTKALATDTSTLSQAINQYFYVVYDANGNEVKRIYRTAAYPGTEDIYHEDGKEYNIYIPGIEVGATTTDPFNVITDSLAAGAYTIVVTGSNEDIGINNDDTGLGYDFTFYNPLLPPSGGDFSSRAAVYVDEGVDAIPQSQQIYFGKVQITVGNQNSTQSICINRIVGQLEVDLEGAIPSNVAWIGVARENEYEGYSFYNEVPFGGTILQDQPIGWDSDMGKITASDRAKTNYKTDRFVMNTVTPISVRLFALDANFNIIVQKTIPNVRIYKNKRTILSGKLFGTDPALQQFTINANQAWGPDAPVIHF</sequence>
<comment type="caution">
    <text evidence="2">The sequence shown here is derived from an EMBL/GenBank/DDBJ whole genome shotgun (WGS) entry which is preliminary data.</text>
</comment>
<dbReference type="PROSITE" id="PS51257">
    <property type="entry name" value="PROKAR_LIPOPROTEIN"/>
    <property type="match status" value="1"/>
</dbReference>
<gene>
    <name evidence="2" type="ORF">NPE20_04390</name>
</gene>
<evidence type="ECO:0000256" key="1">
    <source>
        <dbReference type="SAM" id="SignalP"/>
    </source>
</evidence>
<evidence type="ECO:0000313" key="3">
    <source>
        <dbReference type="Proteomes" id="UP001204376"/>
    </source>
</evidence>
<accession>A0ABT1SXW7</accession>
<feature type="signal peptide" evidence="1">
    <location>
        <begin position="1"/>
        <end position="20"/>
    </location>
</feature>
<organism evidence="2 3">
    <name type="scientific">Mucilaginibacter aquariorum</name>
    <dbReference type="NCBI Taxonomy" id="2967225"/>
    <lineage>
        <taxon>Bacteria</taxon>
        <taxon>Pseudomonadati</taxon>
        <taxon>Bacteroidota</taxon>
        <taxon>Sphingobacteriia</taxon>
        <taxon>Sphingobacteriales</taxon>
        <taxon>Sphingobacteriaceae</taxon>
        <taxon>Mucilaginibacter</taxon>
    </lineage>
</organism>
<name>A0ABT1SXW7_9SPHI</name>
<protein>
    <recommendedName>
        <fullName evidence="4">DUF1735 domain-containing protein</fullName>
    </recommendedName>
</protein>
<reference evidence="2 3" key="1">
    <citation type="submission" date="2022-07" db="EMBL/GenBank/DDBJ databases">
        <title>Mucilaginibacter sp. JC4.</title>
        <authorList>
            <person name="Le V."/>
            <person name="Ko S.-R."/>
            <person name="Ahn C.-Y."/>
            <person name="Oh H.-M."/>
        </authorList>
    </citation>
    <scope>NUCLEOTIDE SEQUENCE [LARGE SCALE GENOMIC DNA]</scope>
    <source>
        <strain evidence="2 3">JC4</strain>
    </source>
</reference>
<dbReference type="RefSeq" id="WP_256537387.1">
    <property type="nucleotide sequence ID" value="NZ_JANHOH010000001.1"/>
</dbReference>